<feature type="region of interest" description="Disordered" evidence="2">
    <location>
        <begin position="106"/>
        <end position="130"/>
    </location>
</feature>
<dbReference type="InterPro" id="IPR036875">
    <property type="entry name" value="Znf_CCHC_sf"/>
</dbReference>
<proteinExistence type="predicted"/>
<evidence type="ECO:0000256" key="2">
    <source>
        <dbReference type="SAM" id="MobiDB-lite"/>
    </source>
</evidence>
<feature type="non-terminal residue" evidence="4">
    <location>
        <position position="199"/>
    </location>
</feature>
<evidence type="ECO:0000313" key="5">
    <source>
        <dbReference type="Proteomes" id="UP000595140"/>
    </source>
</evidence>
<evidence type="ECO:0000256" key="1">
    <source>
        <dbReference type="PROSITE-ProRule" id="PRU00047"/>
    </source>
</evidence>
<keyword evidence="1" id="KW-0862">Zinc</keyword>
<keyword evidence="1" id="KW-0863">Zinc-finger</keyword>
<accession>A0A484MR79</accession>
<keyword evidence="1" id="KW-0479">Metal-binding</keyword>
<dbReference type="InterPro" id="IPR040256">
    <property type="entry name" value="At4g02000-like"/>
</dbReference>
<evidence type="ECO:0000313" key="4">
    <source>
        <dbReference type="EMBL" id="VFQ91320.1"/>
    </source>
</evidence>
<reference evidence="4 5" key="1">
    <citation type="submission" date="2018-04" db="EMBL/GenBank/DDBJ databases">
        <authorList>
            <person name="Vogel A."/>
        </authorList>
    </citation>
    <scope>NUCLEOTIDE SEQUENCE [LARGE SCALE GENOMIC DNA]</scope>
</reference>
<evidence type="ECO:0000259" key="3">
    <source>
        <dbReference type="PROSITE" id="PS50158"/>
    </source>
</evidence>
<protein>
    <recommendedName>
        <fullName evidence="3">CCHC-type domain-containing protein</fullName>
    </recommendedName>
</protein>
<dbReference type="GO" id="GO:0008270">
    <property type="term" value="F:zinc ion binding"/>
    <property type="evidence" value="ECO:0007669"/>
    <property type="project" value="UniProtKB-KW"/>
</dbReference>
<dbReference type="AlphaFoldDB" id="A0A484MR79"/>
<dbReference type="PROSITE" id="PS50158">
    <property type="entry name" value="ZF_CCHC"/>
    <property type="match status" value="1"/>
</dbReference>
<dbReference type="Proteomes" id="UP000595140">
    <property type="component" value="Unassembled WGS sequence"/>
</dbReference>
<organism evidence="4 5">
    <name type="scientific">Cuscuta campestris</name>
    <dbReference type="NCBI Taxonomy" id="132261"/>
    <lineage>
        <taxon>Eukaryota</taxon>
        <taxon>Viridiplantae</taxon>
        <taxon>Streptophyta</taxon>
        <taxon>Embryophyta</taxon>
        <taxon>Tracheophyta</taxon>
        <taxon>Spermatophyta</taxon>
        <taxon>Magnoliopsida</taxon>
        <taxon>eudicotyledons</taxon>
        <taxon>Gunneridae</taxon>
        <taxon>Pentapetalae</taxon>
        <taxon>asterids</taxon>
        <taxon>lamiids</taxon>
        <taxon>Solanales</taxon>
        <taxon>Convolvulaceae</taxon>
        <taxon>Cuscuteae</taxon>
        <taxon>Cuscuta</taxon>
        <taxon>Cuscuta subgen. Grammica</taxon>
        <taxon>Cuscuta sect. Cleistogrammica</taxon>
    </lineage>
</organism>
<dbReference type="SUPFAM" id="SSF57756">
    <property type="entry name" value="Retrovirus zinc finger-like domains"/>
    <property type="match status" value="1"/>
</dbReference>
<dbReference type="PANTHER" id="PTHR31286">
    <property type="entry name" value="GLYCINE-RICH CELL WALL STRUCTURAL PROTEIN 1.8-LIKE"/>
    <property type="match status" value="1"/>
</dbReference>
<name>A0A484MR79_9ASTE</name>
<dbReference type="PANTHER" id="PTHR31286:SF165">
    <property type="entry name" value="DUF4283 DOMAIN-CONTAINING PROTEIN"/>
    <property type="match status" value="1"/>
</dbReference>
<keyword evidence="5" id="KW-1185">Reference proteome</keyword>
<sequence length="199" mass="22838">MKYWSLTGLSKIGSLVGKPIKRDRPTANKTKYAYARIQVEVKVQQEFPMMVSFIDDEERVRNQQIRYEWYPCMCSQCGKLGHVQESCRKKGNKPHEVRRKLVWKPKQGEVEKDPASEIAKEPETEMENKKGAPEIALEEEFKVVTGKKAGKPKMVESSEGTELGGTILLKKKQRNSRIVWQLVEWKKFPVKAATILGTT</sequence>
<dbReference type="GO" id="GO:0003676">
    <property type="term" value="F:nucleic acid binding"/>
    <property type="evidence" value="ECO:0007669"/>
    <property type="project" value="InterPro"/>
</dbReference>
<dbReference type="OrthoDB" id="1751437at2759"/>
<dbReference type="InterPro" id="IPR001878">
    <property type="entry name" value="Znf_CCHC"/>
</dbReference>
<dbReference type="EMBL" id="OOIL02004346">
    <property type="protein sequence ID" value="VFQ91320.1"/>
    <property type="molecule type" value="Genomic_DNA"/>
</dbReference>
<gene>
    <name evidence="4" type="ORF">CCAM_LOCUS33096</name>
</gene>
<feature type="domain" description="CCHC-type" evidence="3">
    <location>
        <begin position="74"/>
        <end position="89"/>
    </location>
</feature>